<evidence type="ECO:0000313" key="3">
    <source>
        <dbReference type="Proteomes" id="UP000236370"/>
    </source>
</evidence>
<dbReference type="EMBL" id="NBAG03000449">
    <property type="protein sequence ID" value="PNI23265.1"/>
    <property type="molecule type" value="Genomic_DNA"/>
</dbReference>
<protein>
    <submittedName>
        <fullName evidence="2">MRM3 isoform 3</fullName>
    </submittedName>
</protein>
<dbReference type="Proteomes" id="UP000236370">
    <property type="component" value="Unassembled WGS sequence"/>
</dbReference>
<gene>
    <name evidence="2" type="ORF">CK820_G0046711</name>
</gene>
<evidence type="ECO:0000313" key="2">
    <source>
        <dbReference type="EMBL" id="PNI23265.1"/>
    </source>
</evidence>
<proteinExistence type="predicted"/>
<reference evidence="2 3" key="1">
    <citation type="submission" date="2017-12" db="EMBL/GenBank/DDBJ databases">
        <title>High-resolution comparative analysis of great ape genomes.</title>
        <authorList>
            <person name="Pollen A."/>
            <person name="Hastie A."/>
            <person name="Hormozdiari F."/>
            <person name="Dougherty M."/>
            <person name="Liu R."/>
            <person name="Chaisson M."/>
            <person name="Hoppe E."/>
            <person name="Hill C."/>
            <person name="Pang A."/>
            <person name="Hillier L."/>
            <person name="Baker C."/>
            <person name="Armstrong J."/>
            <person name="Shendure J."/>
            <person name="Paten B."/>
            <person name="Wilson R."/>
            <person name="Chao H."/>
            <person name="Schneider V."/>
            <person name="Ventura M."/>
            <person name="Kronenberg Z."/>
            <person name="Murali S."/>
            <person name="Gordon D."/>
            <person name="Cantsilieris S."/>
            <person name="Munson K."/>
            <person name="Nelson B."/>
            <person name="Raja A."/>
            <person name="Underwood J."/>
            <person name="Diekhans M."/>
            <person name="Fiddes I."/>
            <person name="Haussler D."/>
            <person name="Eichler E."/>
        </authorList>
    </citation>
    <scope>NUCLEOTIDE SEQUENCE [LARGE SCALE GENOMIC DNA]</scope>
    <source>
        <strain evidence="2">Yerkes chimp pedigree #C0471</strain>
    </source>
</reference>
<name>A0A2J8JKG1_PANTR</name>
<feature type="region of interest" description="Disordered" evidence="1">
    <location>
        <begin position="44"/>
        <end position="94"/>
    </location>
</feature>
<evidence type="ECO:0000256" key="1">
    <source>
        <dbReference type="SAM" id="MobiDB-lite"/>
    </source>
</evidence>
<feature type="compositionally biased region" description="Basic and acidic residues" evidence="1">
    <location>
        <begin position="66"/>
        <end position="80"/>
    </location>
</feature>
<organism evidence="2 3">
    <name type="scientific">Pan troglodytes</name>
    <name type="common">Chimpanzee</name>
    <dbReference type="NCBI Taxonomy" id="9598"/>
    <lineage>
        <taxon>Eukaryota</taxon>
        <taxon>Metazoa</taxon>
        <taxon>Chordata</taxon>
        <taxon>Craniata</taxon>
        <taxon>Vertebrata</taxon>
        <taxon>Euteleostomi</taxon>
        <taxon>Mammalia</taxon>
        <taxon>Eutheria</taxon>
        <taxon>Euarchontoglires</taxon>
        <taxon>Primates</taxon>
        <taxon>Haplorrhini</taxon>
        <taxon>Catarrhini</taxon>
        <taxon>Hominidae</taxon>
        <taxon>Pan</taxon>
    </lineage>
</organism>
<accession>A0A2J8JKG1</accession>
<comment type="caution">
    <text evidence="2">The sequence shown here is derived from an EMBL/GenBank/DDBJ whole genome shotgun (WGS) entry which is preliminary data.</text>
</comment>
<dbReference type="AlphaFoldDB" id="A0A2J8JKG1"/>
<sequence>MAALVRPARFVVRPLLQVVQAWDLDARRWVRALRRSPVKVVFPSGEVVEQKRAPGKQPRKAPSEASAREQREKQPLEESASRAPSTWEESGLRYDKAYPGDRRLRDFCQT</sequence>